<evidence type="ECO:0000256" key="1">
    <source>
        <dbReference type="SAM" id="MobiDB-lite"/>
    </source>
</evidence>
<organism evidence="2 3">
    <name type="scientific">Pleuronectes platessa</name>
    <name type="common">European plaice</name>
    <dbReference type="NCBI Taxonomy" id="8262"/>
    <lineage>
        <taxon>Eukaryota</taxon>
        <taxon>Metazoa</taxon>
        <taxon>Chordata</taxon>
        <taxon>Craniata</taxon>
        <taxon>Vertebrata</taxon>
        <taxon>Euteleostomi</taxon>
        <taxon>Actinopterygii</taxon>
        <taxon>Neopterygii</taxon>
        <taxon>Teleostei</taxon>
        <taxon>Neoteleostei</taxon>
        <taxon>Acanthomorphata</taxon>
        <taxon>Carangaria</taxon>
        <taxon>Pleuronectiformes</taxon>
        <taxon>Pleuronectoidei</taxon>
        <taxon>Pleuronectidae</taxon>
        <taxon>Pleuronectes</taxon>
    </lineage>
</organism>
<proteinExistence type="predicted"/>
<reference evidence="2" key="1">
    <citation type="submission" date="2020-03" db="EMBL/GenBank/DDBJ databases">
        <authorList>
            <person name="Weist P."/>
        </authorList>
    </citation>
    <scope>NUCLEOTIDE SEQUENCE</scope>
</reference>
<dbReference type="EMBL" id="CADEAL010003911">
    <property type="protein sequence ID" value="CAB1446304.1"/>
    <property type="molecule type" value="Genomic_DNA"/>
</dbReference>
<accession>A0A9N7VDA6</accession>
<dbReference type="AlphaFoldDB" id="A0A9N7VDA6"/>
<name>A0A9N7VDA6_PLEPL</name>
<gene>
    <name evidence="2" type="ORF">PLEPLA_LOCUS34035</name>
</gene>
<protein>
    <submittedName>
        <fullName evidence="2">Uncharacterized protein</fullName>
    </submittedName>
</protein>
<evidence type="ECO:0000313" key="2">
    <source>
        <dbReference type="EMBL" id="CAB1446304.1"/>
    </source>
</evidence>
<sequence length="142" mass="16384">MSELEWLEMEIRKKNMFFSPVRPQGLRLEFLLQPSSTTRHPVQRTAEQETGRNMEGVEEEEEEGAVYVSQEISESLVVGLKHSQKYTRLARCRALERAVAPLHQSSKQSDANTCIHSLTSYYPWFFQTISTTRSSPETTFDP</sequence>
<evidence type="ECO:0000313" key="3">
    <source>
        <dbReference type="Proteomes" id="UP001153269"/>
    </source>
</evidence>
<dbReference type="Proteomes" id="UP001153269">
    <property type="component" value="Unassembled WGS sequence"/>
</dbReference>
<comment type="caution">
    <text evidence="2">The sequence shown here is derived from an EMBL/GenBank/DDBJ whole genome shotgun (WGS) entry which is preliminary data.</text>
</comment>
<feature type="region of interest" description="Disordered" evidence="1">
    <location>
        <begin position="37"/>
        <end position="65"/>
    </location>
</feature>
<keyword evidence="3" id="KW-1185">Reference proteome</keyword>